<dbReference type="Pfam" id="PF00690">
    <property type="entry name" value="Cation_ATPase_N"/>
    <property type="match status" value="1"/>
</dbReference>
<dbReference type="SMART" id="SM00831">
    <property type="entry name" value="Cation_ATPase_N"/>
    <property type="match status" value="1"/>
</dbReference>
<dbReference type="InterPro" id="IPR004014">
    <property type="entry name" value="ATPase_P-typ_cation-transptr_N"/>
</dbReference>
<dbReference type="PROSITE" id="PS00154">
    <property type="entry name" value="ATPASE_E1_E2"/>
    <property type="match status" value="1"/>
</dbReference>
<name>A0ABW2NA86_9ACTN</name>
<feature type="transmembrane region" description="Helical" evidence="12">
    <location>
        <begin position="735"/>
        <end position="756"/>
    </location>
</feature>
<evidence type="ECO:0000256" key="10">
    <source>
        <dbReference type="ARBA" id="ARBA00049360"/>
    </source>
</evidence>
<evidence type="ECO:0000256" key="9">
    <source>
        <dbReference type="ARBA" id="ARBA00023136"/>
    </source>
</evidence>
<comment type="caution">
    <text evidence="14">The sequence shown here is derived from an EMBL/GenBank/DDBJ whole genome shotgun (WGS) entry which is preliminary data.</text>
</comment>
<dbReference type="Pfam" id="PF00702">
    <property type="entry name" value="Hydrolase"/>
    <property type="match status" value="1"/>
</dbReference>
<feature type="domain" description="Cation-transporting P-type ATPase N-terminal" evidence="13">
    <location>
        <begin position="2"/>
        <end position="54"/>
    </location>
</feature>
<dbReference type="InterPro" id="IPR023214">
    <property type="entry name" value="HAD_sf"/>
</dbReference>
<dbReference type="SUPFAM" id="SSF81665">
    <property type="entry name" value="Calcium ATPase, transmembrane domain M"/>
    <property type="match status" value="1"/>
</dbReference>
<dbReference type="InterPro" id="IPR018303">
    <property type="entry name" value="ATPase_P-typ_P_site"/>
</dbReference>
<organism evidence="14 15">
    <name type="scientific">Nocardioides astragali</name>
    <dbReference type="NCBI Taxonomy" id="1776736"/>
    <lineage>
        <taxon>Bacteria</taxon>
        <taxon>Bacillati</taxon>
        <taxon>Actinomycetota</taxon>
        <taxon>Actinomycetes</taxon>
        <taxon>Propionibacteriales</taxon>
        <taxon>Nocardioidaceae</taxon>
        <taxon>Nocardioides</taxon>
    </lineage>
</organism>
<dbReference type="Gene3D" id="3.40.1110.10">
    <property type="entry name" value="Calcium-transporting ATPase, cytoplasmic domain N"/>
    <property type="match status" value="1"/>
</dbReference>
<dbReference type="InterPro" id="IPR023299">
    <property type="entry name" value="ATPase_P-typ_cyto_dom_N"/>
</dbReference>
<sequence length="867" mass="90519">MTTAEVVLRQHRDGLNRLPEPVRPGAWRMLAGQLTHLLAVLLWVASGLALLAGMPELAAAIVVIVLLNAGFAFWQEYRADQSTERLRALLPALTRVLRNGASASVGADQLVVDDVVLLSAGDRVGADVVVLAANGLSVDESLVTGESGAVPHGPGDRLLAGTFVMDGEGRAIVNATGQDTTLARISSLTGQADRPPSPLTQQLDRVVRIVAVLAAVTGVSLAVASMVLGLGTTEAFLFGVGVSVALVPEGLLPTVTLSLARGAREMARDNALVRRLDAVETLGATTFICTDKTGTITQNRMSVVEVVTRWGPVTLHGCGYDPVATISGSENARVLAVGAARSALACVTGRTVQRHDSWVSDGDPMDAAVHCLTLRLGVPQAPDHGTRRAYTADRMLSSHLSDGVVSVLGAPEAVLGRCRDVPVDSAERLEALTGAGRRVLAVATGTWSGEVCDDMEHDLHFLALLALQDPPRPDVAEALARCRAAGIRVAMVTGDHPRTARTIAEEVGLLAPGGVVLDGRALPHDDARLAEILDTPHGAVVARVVPQGKLRIARCLRMRGHVVAMTGDGVNDAPALREADVGVAMGASGSDVARESADLVLLDDHFATIVRAIEQGRATFQNVRRFLTYHLTDNVAELAPFAVWALSGGSYPLALAVLQVLALDIGTDMLPALALGAEPPREGIMRGLPPRVLLDRALMRRSLLVLGVTEATLSMATFTAVLVHGGWRWGEQPSAHLLAVASGSAFAAIAIGQMANAFACRSTTRPVWRLRPADNPLVVAAVVAEIVLLVAFVGVPWLADLLGGSWPSGLGWAGALATGAGVVLVDGLVKTRRNATAARDQRRAGPGPSPLTPGAGCAHDSGKYAEN</sequence>
<dbReference type="InterPro" id="IPR050510">
    <property type="entry name" value="Cation_transp_ATPase_P-type"/>
</dbReference>
<dbReference type="InterPro" id="IPR044492">
    <property type="entry name" value="P_typ_ATPase_HD_dom"/>
</dbReference>
<dbReference type="SFLD" id="SFLDG00002">
    <property type="entry name" value="C1.7:_P-type_atpase_like"/>
    <property type="match status" value="1"/>
</dbReference>
<keyword evidence="6" id="KW-0067">ATP-binding</keyword>
<dbReference type="InterPro" id="IPR006068">
    <property type="entry name" value="ATPase_P-typ_cation-transptr_C"/>
</dbReference>
<dbReference type="PRINTS" id="PR00120">
    <property type="entry name" value="HATPASE"/>
</dbReference>
<evidence type="ECO:0000256" key="11">
    <source>
        <dbReference type="SAM" id="MobiDB-lite"/>
    </source>
</evidence>
<evidence type="ECO:0000256" key="12">
    <source>
        <dbReference type="SAM" id="Phobius"/>
    </source>
</evidence>
<reference evidence="15" key="1">
    <citation type="journal article" date="2019" name="Int. J. Syst. Evol. Microbiol.">
        <title>The Global Catalogue of Microorganisms (GCM) 10K type strain sequencing project: providing services to taxonomists for standard genome sequencing and annotation.</title>
        <authorList>
            <consortium name="The Broad Institute Genomics Platform"/>
            <consortium name="The Broad Institute Genome Sequencing Center for Infectious Disease"/>
            <person name="Wu L."/>
            <person name="Ma J."/>
        </authorList>
    </citation>
    <scope>NUCLEOTIDE SEQUENCE [LARGE SCALE GENOMIC DNA]</scope>
    <source>
        <strain evidence="15">FCH27</strain>
    </source>
</reference>
<dbReference type="InterPro" id="IPR036412">
    <property type="entry name" value="HAD-like_sf"/>
</dbReference>
<feature type="region of interest" description="Disordered" evidence="11">
    <location>
        <begin position="835"/>
        <end position="867"/>
    </location>
</feature>
<evidence type="ECO:0000256" key="8">
    <source>
        <dbReference type="ARBA" id="ARBA00022989"/>
    </source>
</evidence>
<feature type="transmembrane region" description="Helical" evidence="12">
    <location>
        <begin position="703"/>
        <end position="723"/>
    </location>
</feature>
<feature type="transmembrane region" description="Helical" evidence="12">
    <location>
        <begin position="810"/>
        <end position="829"/>
    </location>
</feature>
<dbReference type="PANTHER" id="PTHR43294:SF21">
    <property type="entry name" value="CATION TRANSPORTING ATPASE"/>
    <property type="match status" value="1"/>
</dbReference>
<dbReference type="InterPro" id="IPR008250">
    <property type="entry name" value="ATPase_P-typ_transduc_dom_A_sf"/>
</dbReference>
<accession>A0ABW2NA86</accession>
<evidence type="ECO:0000256" key="3">
    <source>
        <dbReference type="ARBA" id="ARBA00022475"/>
    </source>
</evidence>
<dbReference type="Proteomes" id="UP001596524">
    <property type="component" value="Unassembled WGS sequence"/>
</dbReference>
<dbReference type="SUPFAM" id="SSF56784">
    <property type="entry name" value="HAD-like"/>
    <property type="match status" value="1"/>
</dbReference>
<dbReference type="PANTHER" id="PTHR43294">
    <property type="entry name" value="SODIUM/POTASSIUM-TRANSPORTING ATPASE SUBUNIT ALPHA"/>
    <property type="match status" value="1"/>
</dbReference>
<keyword evidence="15" id="KW-1185">Reference proteome</keyword>
<protein>
    <submittedName>
        <fullName evidence="14">Cation-translocating P-type ATPase</fullName>
    </submittedName>
</protein>
<evidence type="ECO:0000256" key="4">
    <source>
        <dbReference type="ARBA" id="ARBA00022692"/>
    </source>
</evidence>
<dbReference type="Gene3D" id="1.20.1110.10">
    <property type="entry name" value="Calcium-transporting ATPase, transmembrane domain"/>
    <property type="match status" value="1"/>
</dbReference>
<keyword evidence="9 12" id="KW-0472">Membrane</keyword>
<dbReference type="Gene3D" id="2.70.150.10">
    <property type="entry name" value="Calcium-transporting ATPase, cytoplasmic transduction domain A"/>
    <property type="match status" value="1"/>
</dbReference>
<dbReference type="Gene3D" id="3.40.50.1000">
    <property type="entry name" value="HAD superfamily/HAD-like"/>
    <property type="match status" value="1"/>
</dbReference>
<dbReference type="NCBIfam" id="TIGR01494">
    <property type="entry name" value="ATPase_P-type"/>
    <property type="match status" value="2"/>
</dbReference>
<comment type="subcellular location">
    <subcellularLocation>
        <location evidence="1">Cell membrane</location>
        <topology evidence="1">Multi-pass membrane protein</topology>
    </subcellularLocation>
</comment>
<evidence type="ECO:0000256" key="1">
    <source>
        <dbReference type="ARBA" id="ARBA00004651"/>
    </source>
</evidence>
<evidence type="ECO:0000256" key="7">
    <source>
        <dbReference type="ARBA" id="ARBA00022967"/>
    </source>
</evidence>
<keyword evidence="8 12" id="KW-1133">Transmembrane helix</keyword>
<feature type="transmembrane region" description="Helical" evidence="12">
    <location>
        <begin position="236"/>
        <end position="260"/>
    </location>
</feature>
<keyword evidence="5" id="KW-0547">Nucleotide-binding</keyword>
<feature type="transmembrane region" description="Helical" evidence="12">
    <location>
        <begin position="30"/>
        <end position="51"/>
    </location>
</feature>
<dbReference type="SUPFAM" id="SSF81660">
    <property type="entry name" value="Metal cation-transporting ATPase, ATP-binding domain N"/>
    <property type="match status" value="1"/>
</dbReference>
<dbReference type="SUPFAM" id="SSF81653">
    <property type="entry name" value="Calcium ATPase, transduction domain A"/>
    <property type="match status" value="1"/>
</dbReference>
<dbReference type="PRINTS" id="PR00119">
    <property type="entry name" value="CATATPASE"/>
</dbReference>
<dbReference type="InterPro" id="IPR059000">
    <property type="entry name" value="ATPase_P-type_domA"/>
</dbReference>
<dbReference type="Pfam" id="PF00122">
    <property type="entry name" value="E1-E2_ATPase"/>
    <property type="match status" value="1"/>
</dbReference>
<evidence type="ECO:0000313" key="15">
    <source>
        <dbReference type="Proteomes" id="UP001596524"/>
    </source>
</evidence>
<feature type="transmembrane region" description="Helical" evidence="12">
    <location>
        <begin position="57"/>
        <end position="77"/>
    </location>
</feature>
<keyword evidence="4 12" id="KW-0812">Transmembrane</keyword>
<dbReference type="EMBL" id="JBHTCH010000030">
    <property type="protein sequence ID" value="MFC7363324.1"/>
    <property type="molecule type" value="Genomic_DNA"/>
</dbReference>
<evidence type="ECO:0000256" key="6">
    <source>
        <dbReference type="ARBA" id="ARBA00022840"/>
    </source>
</evidence>
<evidence type="ECO:0000259" key="13">
    <source>
        <dbReference type="SMART" id="SM00831"/>
    </source>
</evidence>
<evidence type="ECO:0000313" key="14">
    <source>
        <dbReference type="EMBL" id="MFC7363324.1"/>
    </source>
</evidence>
<comment type="catalytic activity">
    <reaction evidence="10">
        <text>ATP + H2O = ADP + phosphate + H(+)</text>
        <dbReference type="Rhea" id="RHEA:13065"/>
        <dbReference type="ChEBI" id="CHEBI:15377"/>
        <dbReference type="ChEBI" id="CHEBI:15378"/>
        <dbReference type="ChEBI" id="CHEBI:30616"/>
        <dbReference type="ChEBI" id="CHEBI:43474"/>
        <dbReference type="ChEBI" id="CHEBI:456216"/>
    </reaction>
</comment>
<dbReference type="SFLD" id="SFLDF00027">
    <property type="entry name" value="p-type_atpase"/>
    <property type="match status" value="1"/>
</dbReference>
<dbReference type="Pfam" id="PF00689">
    <property type="entry name" value="Cation_ATPase_C"/>
    <property type="match status" value="1"/>
</dbReference>
<gene>
    <name evidence="14" type="ORF">ACFQO6_23840</name>
</gene>
<dbReference type="SFLD" id="SFLDS00003">
    <property type="entry name" value="Haloacid_Dehalogenase"/>
    <property type="match status" value="1"/>
</dbReference>
<evidence type="ECO:0000256" key="2">
    <source>
        <dbReference type="ARBA" id="ARBA00005675"/>
    </source>
</evidence>
<keyword evidence="3" id="KW-1003">Cell membrane</keyword>
<feature type="transmembrane region" description="Helical" evidence="12">
    <location>
        <begin position="777"/>
        <end position="798"/>
    </location>
</feature>
<comment type="similarity">
    <text evidence="2">Belongs to the cation transport ATPase (P-type) (TC 3.A.3) family. Type IIA subfamily.</text>
</comment>
<evidence type="ECO:0000256" key="5">
    <source>
        <dbReference type="ARBA" id="ARBA00022741"/>
    </source>
</evidence>
<dbReference type="InterPro" id="IPR023298">
    <property type="entry name" value="ATPase_P-typ_TM_dom_sf"/>
</dbReference>
<proteinExistence type="inferred from homology"/>
<dbReference type="InterPro" id="IPR001757">
    <property type="entry name" value="P_typ_ATPase"/>
</dbReference>
<feature type="transmembrane region" description="Helical" evidence="12">
    <location>
        <begin position="206"/>
        <end position="230"/>
    </location>
</feature>
<keyword evidence="7" id="KW-1278">Translocase</keyword>